<dbReference type="EC" id="3.5.1.28" evidence="2"/>
<feature type="domain" description="N-acetylmuramoyl-L-alanine amidase" evidence="5">
    <location>
        <begin position="23"/>
        <end position="151"/>
    </location>
</feature>
<dbReference type="SUPFAM" id="SSF55846">
    <property type="entry name" value="N-acetylmuramoyl-L-alanine amidase-like"/>
    <property type="match status" value="1"/>
</dbReference>
<dbReference type="GO" id="GO:0009254">
    <property type="term" value="P:peptidoglycan turnover"/>
    <property type="evidence" value="ECO:0007669"/>
    <property type="project" value="TreeGrafter"/>
</dbReference>
<comment type="caution">
    <text evidence="6">The sequence shown here is derived from an EMBL/GenBank/DDBJ whole genome shotgun (WGS) entry which is preliminary data.</text>
</comment>
<dbReference type="PANTHER" id="PTHR30417:SF1">
    <property type="entry name" value="N-ACETYLMURAMOYL-L-ALANINE AMIDASE AMID"/>
    <property type="match status" value="1"/>
</dbReference>
<proteinExistence type="predicted"/>
<sequence length="224" mass="24803">MPWRKELADVARKTGHHVIEVPGWRTRGHGGQPAVHGIVMHHTAGRDDMHVVRDGRPGLSGPLSHFWLGRTGAIYVVAAGHCNHNAPSTSPHHTNSASIGIEAENTGYEPWPDVQLDAYLALVVELCREFGLPASRVKGHWEVNRGKIDPRGINMSRFRAAVAARLEGEDVSAHDILHGRHILMNKGTKSEERVSVAYYLQHLESEQDKMIAILGEIRDKLAQL</sequence>
<dbReference type="GO" id="GO:0009253">
    <property type="term" value="P:peptidoglycan catabolic process"/>
    <property type="evidence" value="ECO:0007669"/>
    <property type="project" value="InterPro"/>
</dbReference>
<dbReference type="GO" id="GO:0071555">
    <property type="term" value="P:cell wall organization"/>
    <property type="evidence" value="ECO:0007669"/>
    <property type="project" value="UniProtKB-KW"/>
</dbReference>
<keyword evidence="4" id="KW-0961">Cell wall biogenesis/degradation</keyword>
<dbReference type="AlphaFoldDB" id="A0A4V2Z8I1"/>
<evidence type="ECO:0000256" key="3">
    <source>
        <dbReference type="ARBA" id="ARBA00022801"/>
    </source>
</evidence>
<gene>
    <name evidence="6" type="ORF">E1295_31805</name>
</gene>
<dbReference type="InterPro" id="IPR051206">
    <property type="entry name" value="NAMLAA_amidase_2"/>
</dbReference>
<comment type="catalytic activity">
    <reaction evidence="1">
        <text>Hydrolyzes the link between N-acetylmuramoyl residues and L-amino acid residues in certain cell-wall glycopeptides.</text>
        <dbReference type="EC" id="3.5.1.28"/>
    </reaction>
</comment>
<dbReference type="GO" id="GO:0008745">
    <property type="term" value="F:N-acetylmuramoyl-L-alanine amidase activity"/>
    <property type="evidence" value="ECO:0007669"/>
    <property type="project" value="UniProtKB-EC"/>
</dbReference>
<reference evidence="6 7" key="1">
    <citation type="submission" date="2019-03" db="EMBL/GenBank/DDBJ databases">
        <title>Draft genome sequences of novel Actinobacteria.</title>
        <authorList>
            <person name="Sahin N."/>
            <person name="Ay H."/>
            <person name="Saygin H."/>
        </authorList>
    </citation>
    <scope>NUCLEOTIDE SEQUENCE [LARGE SCALE GENOMIC DNA]</scope>
    <source>
        <strain evidence="6 7">6K102</strain>
    </source>
</reference>
<evidence type="ECO:0000256" key="2">
    <source>
        <dbReference type="ARBA" id="ARBA00011901"/>
    </source>
</evidence>
<dbReference type="CDD" id="cd06583">
    <property type="entry name" value="PGRP"/>
    <property type="match status" value="1"/>
</dbReference>
<accession>A0A4V2Z8I1</accession>
<evidence type="ECO:0000256" key="4">
    <source>
        <dbReference type="ARBA" id="ARBA00023316"/>
    </source>
</evidence>
<organism evidence="6 7">
    <name type="scientific">Nonomuraea mesophila</name>
    <dbReference type="NCBI Taxonomy" id="2530382"/>
    <lineage>
        <taxon>Bacteria</taxon>
        <taxon>Bacillati</taxon>
        <taxon>Actinomycetota</taxon>
        <taxon>Actinomycetes</taxon>
        <taxon>Streptosporangiales</taxon>
        <taxon>Streptosporangiaceae</taxon>
        <taxon>Nonomuraea</taxon>
    </lineage>
</organism>
<evidence type="ECO:0000313" key="7">
    <source>
        <dbReference type="Proteomes" id="UP000295136"/>
    </source>
</evidence>
<dbReference type="PANTHER" id="PTHR30417">
    <property type="entry name" value="N-ACETYLMURAMOYL-L-ALANINE AMIDASE AMID"/>
    <property type="match status" value="1"/>
</dbReference>
<dbReference type="Proteomes" id="UP000295136">
    <property type="component" value="Unassembled WGS sequence"/>
</dbReference>
<dbReference type="RefSeq" id="WP_132636065.1">
    <property type="nucleotide sequence ID" value="NZ_SMLD01000108.1"/>
</dbReference>
<dbReference type="Gene3D" id="3.40.80.10">
    <property type="entry name" value="Peptidoglycan recognition protein-like"/>
    <property type="match status" value="1"/>
</dbReference>
<protein>
    <recommendedName>
        <fullName evidence="2">N-acetylmuramoyl-L-alanine amidase</fullName>
        <ecNumber evidence="2">3.5.1.28</ecNumber>
    </recommendedName>
</protein>
<dbReference type="InterPro" id="IPR036505">
    <property type="entry name" value="Amidase/PGRP_sf"/>
</dbReference>
<keyword evidence="3" id="KW-0378">Hydrolase</keyword>
<dbReference type="Pfam" id="PF01510">
    <property type="entry name" value="Amidase_2"/>
    <property type="match status" value="1"/>
</dbReference>
<evidence type="ECO:0000313" key="6">
    <source>
        <dbReference type="EMBL" id="TDE40486.1"/>
    </source>
</evidence>
<keyword evidence="7" id="KW-1185">Reference proteome</keyword>
<dbReference type="EMBL" id="SMLD01000108">
    <property type="protein sequence ID" value="TDE40486.1"/>
    <property type="molecule type" value="Genomic_DNA"/>
</dbReference>
<dbReference type="SMART" id="SM00644">
    <property type="entry name" value="Ami_2"/>
    <property type="match status" value="1"/>
</dbReference>
<name>A0A4V2Z8I1_9ACTN</name>
<evidence type="ECO:0000256" key="1">
    <source>
        <dbReference type="ARBA" id="ARBA00001561"/>
    </source>
</evidence>
<dbReference type="InterPro" id="IPR002502">
    <property type="entry name" value="Amidase_domain"/>
</dbReference>
<evidence type="ECO:0000259" key="5">
    <source>
        <dbReference type="SMART" id="SM00644"/>
    </source>
</evidence>